<evidence type="ECO:0000313" key="10">
    <source>
        <dbReference type="EMBL" id="HJA93725.1"/>
    </source>
</evidence>
<dbReference type="AlphaFoldDB" id="A0A9D2I699"/>
<feature type="domain" description="Glycosyltransferase 2-like" evidence="9">
    <location>
        <begin position="10"/>
        <end position="178"/>
    </location>
</feature>
<keyword evidence="3" id="KW-0808">Transferase</keyword>
<dbReference type="Proteomes" id="UP000886858">
    <property type="component" value="Unassembled WGS sequence"/>
</dbReference>
<feature type="transmembrane region" description="Helical" evidence="8">
    <location>
        <begin position="276"/>
        <end position="297"/>
    </location>
</feature>
<dbReference type="InterPro" id="IPR050256">
    <property type="entry name" value="Glycosyltransferase_2"/>
</dbReference>
<evidence type="ECO:0000256" key="4">
    <source>
        <dbReference type="ARBA" id="ARBA00022692"/>
    </source>
</evidence>
<evidence type="ECO:0000256" key="8">
    <source>
        <dbReference type="SAM" id="Phobius"/>
    </source>
</evidence>
<feature type="compositionally biased region" description="Basic and acidic residues" evidence="7">
    <location>
        <begin position="336"/>
        <end position="351"/>
    </location>
</feature>
<dbReference type="CDD" id="cd04187">
    <property type="entry name" value="DPM1_like_bac"/>
    <property type="match status" value="1"/>
</dbReference>
<keyword evidence="2" id="KW-0328">Glycosyltransferase</keyword>
<dbReference type="Gene3D" id="3.90.550.10">
    <property type="entry name" value="Spore Coat Polysaccharide Biosynthesis Protein SpsA, Chain A"/>
    <property type="match status" value="1"/>
</dbReference>
<evidence type="ECO:0000256" key="7">
    <source>
        <dbReference type="SAM" id="MobiDB-lite"/>
    </source>
</evidence>
<dbReference type="GO" id="GO:0005886">
    <property type="term" value="C:plasma membrane"/>
    <property type="evidence" value="ECO:0007669"/>
    <property type="project" value="TreeGrafter"/>
</dbReference>
<feature type="region of interest" description="Disordered" evidence="7">
    <location>
        <begin position="323"/>
        <end position="351"/>
    </location>
</feature>
<keyword evidence="6 8" id="KW-0472">Membrane</keyword>
<dbReference type="PANTHER" id="PTHR48090:SF1">
    <property type="entry name" value="PROPHAGE BACTOPRENOL GLUCOSYL TRANSFERASE HOMOLOG"/>
    <property type="match status" value="1"/>
</dbReference>
<evidence type="ECO:0000256" key="6">
    <source>
        <dbReference type="ARBA" id="ARBA00023136"/>
    </source>
</evidence>
<name>A0A9D2I699_9FIRM</name>
<gene>
    <name evidence="10" type="ORF">H9717_11540</name>
</gene>
<feature type="compositionally biased region" description="Polar residues" evidence="7">
    <location>
        <begin position="323"/>
        <end position="332"/>
    </location>
</feature>
<dbReference type="Pfam" id="PF00535">
    <property type="entry name" value="Glycos_transf_2"/>
    <property type="match status" value="1"/>
</dbReference>
<proteinExistence type="predicted"/>
<evidence type="ECO:0000259" key="9">
    <source>
        <dbReference type="Pfam" id="PF00535"/>
    </source>
</evidence>
<dbReference type="InterPro" id="IPR029044">
    <property type="entry name" value="Nucleotide-diphossugar_trans"/>
</dbReference>
<keyword evidence="5 8" id="KW-1133">Transmembrane helix</keyword>
<accession>A0A9D2I699</accession>
<reference evidence="10" key="2">
    <citation type="submission" date="2021-04" db="EMBL/GenBank/DDBJ databases">
        <authorList>
            <person name="Gilroy R."/>
        </authorList>
    </citation>
    <scope>NUCLEOTIDE SEQUENCE</scope>
    <source>
        <strain evidence="10">CHK179-7159</strain>
    </source>
</reference>
<dbReference type="InterPro" id="IPR001173">
    <property type="entry name" value="Glyco_trans_2-like"/>
</dbReference>
<dbReference type="SUPFAM" id="SSF53448">
    <property type="entry name" value="Nucleotide-diphospho-sugar transferases"/>
    <property type="match status" value="1"/>
</dbReference>
<evidence type="ECO:0000256" key="5">
    <source>
        <dbReference type="ARBA" id="ARBA00022989"/>
    </source>
</evidence>
<dbReference type="EMBL" id="DWYY01000124">
    <property type="protein sequence ID" value="HJA93725.1"/>
    <property type="molecule type" value="Genomic_DNA"/>
</dbReference>
<protein>
    <submittedName>
        <fullName evidence="10">Glycosyltransferase family 2 protein</fullName>
    </submittedName>
</protein>
<evidence type="ECO:0000256" key="2">
    <source>
        <dbReference type="ARBA" id="ARBA00022676"/>
    </source>
</evidence>
<keyword evidence="4 8" id="KW-0812">Transmembrane</keyword>
<reference evidence="10" key="1">
    <citation type="journal article" date="2021" name="PeerJ">
        <title>Extensive microbial diversity within the chicken gut microbiome revealed by metagenomics and culture.</title>
        <authorList>
            <person name="Gilroy R."/>
            <person name="Ravi A."/>
            <person name="Getino M."/>
            <person name="Pursley I."/>
            <person name="Horton D.L."/>
            <person name="Alikhan N.F."/>
            <person name="Baker D."/>
            <person name="Gharbi K."/>
            <person name="Hall N."/>
            <person name="Watson M."/>
            <person name="Adriaenssens E.M."/>
            <person name="Foster-Nyarko E."/>
            <person name="Jarju S."/>
            <person name="Secka A."/>
            <person name="Antonio M."/>
            <person name="Oren A."/>
            <person name="Chaudhuri R.R."/>
            <person name="La Ragione R."/>
            <person name="Hildebrand F."/>
            <person name="Pallen M.J."/>
        </authorList>
    </citation>
    <scope>NUCLEOTIDE SEQUENCE</scope>
    <source>
        <strain evidence="10">CHK179-7159</strain>
    </source>
</reference>
<evidence type="ECO:0000256" key="3">
    <source>
        <dbReference type="ARBA" id="ARBA00022679"/>
    </source>
</evidence>
<organism evidence="10 11">
    <name type="scientific">Candidatus Eisenbergiella merdipullorum</name>
    <dbReference type="NCBI Taxonomy" id="2838553"/>
    <lineage>
        <taxon>Bacteria</taxon>
        <taxon>Bacillati</taxon>
        <taxon>Bacillota</taxon>
        <taxon>Clostridia</taxon>
        <taxon>Lachnospirales</taxon>
        <taxon>Lachnospiraceae</taxon>
        <taxon>Eisenbergiella</taxon>
    </lineage>
</organism>
<dbReference type="PANTHER" id="PTHR48090">
    <property type="entry name" value="UNDECAPRENYL-PHOSPHATE 4-DEOXY-4-FORMAMIDO-L-ARABINOSE TRANSFERASE-RELATED"/>
    <property type="match status" value="1"/>
</dbReference>
<evidence type="ECO:0000256" key="1">
    <source>
        <dbReference type="ARBA" id="ARBA00004141"/>
    </source>
</evidence>
<evidence type="ECO:0000313" key="11">
    <source>
        <dbReference type="Proteomes" id="UP000886858"/>
    </source>
</evidence>
<comment type="subcellular location">
    <subcellularLocation>
        <location evidence="1">Membrane</location>
        <topology evidence="1">Multi-pass membrane protein</topology>
    </subcellularLocation>
</comment>
<sequence>MNNRPNTLYLVVPCYNEEEALPHSAQVMREKLNRLMQEGKASPRSKILLVNDGSRDKTWQIIHSLCDKDTVFAGLSFSRNYGHQSAILAGMMAARQHADIAVTIDADLQQDIEALDQFLEKYQAGCEIVYGIRNDRNTDGFFKKLTANAFYGLMHLLGCKVMRNHADYRLLSKKALDALAEYKEVNLFLRGLIPTMGFQSDVVYFDVKEREAGTSKYTFRKMLTLATDGITSMSTRPIQLITILGFLVSVFSFCMIIYCIVDWFHGRNVPGYTTSLVVSLLMGGLTIFSLGIVGEYVGKIYLETKARPRYIVESFIWRDVKSQNSTDNSENSDNFDDIKNTENEEKLHASN</sequence>
<comment type="caution">
    <text evidence="10">The sequence shown here is derived from an EMBL/GenBank/DDBJ whole genome shotgun (WGS) entry which is preliminary data.</text>
</comment>
<dbReference type="GO" id="GO:0016757">
    <property type="term" value="F:glycosyltransferase activity"/>
    <property type="evidence" value="ECO:0007669"/>
    <property type="project" value="UniProtKB-KW"/>
</dbReference>
<feature type="transmembrane region" description="Helical" evidence="8">
    <location>
        <begin position="240"/>
        <end position="264"/>
    </location>
</feature>